<name>A0AAE0GKT2_9CHLO</name>
<reference evidence="2 3" key="1">
    <citation type="journal article" date="2015" name="Genome Biol. Evol.">
        <title>Comparative Genomics of a Bacterivorous Green Alga Reveals Evolutionary Causalities and Consequences of Phago-Mixotrophic Mode of Nutrition.</title>
        <authorList>
            <person name="Burns J.A."/>
            <person name="Paasch A."/>
            <person name="Narechania A."/>
            <person name="Kim E."/>
        </authorList>
    </citation>
    <scope>NUCLEOTIDE SEQUENCE [LARGE SCALE GENOMIC DNA]</scope>
    <source>
        <strain evidence="2 3">PLY_AMNH</strain>
    </source>
</reference>
<feature type="region of interest" description="Disordered" evidence="1">
    <location>
        <begin position="78"/>
        <end position="275"/>
    </location>
</feature>
<accession>A0AAE0GKT2</accession>
<protein>
    <submittedName>
        <fullName evidence="2">Uncharacterized protein</fullName>
    </submittedName>
</protein>
<dbReference type="EMBL" id="LGRX02004591">
    <property type="protein sequence ID" value="KAK3279967.1"/>
    <property type="molecule type" value="Genomic_DNA"/>
</dbReference>
<dbReference type="AlphaFoldDB" id="A0AAE0GKT2"/>
<evidence type="ECO:0000256" key="1">
    <source>
        <dbReference type="SAM" id="MobiDB-lite"/>
    </source>
</evidence>
<feature type="compositionally biased region" description="Basic and acidic residues" evidence="1">
    <location>
        <begin position="192"/>
        <end position="201"/>
    </location>
</feature>
<feature type="compositionally biased region" description="Polar residues" evidence="1">
    <location>
        <begin position="255"/>
        <end position="271"/>
    </location>
</feature>
<sequence>MRIFDTYEVNTLVEGKLTERTSEANLFAERLKAHGASDDFCNRIYLYGLNGPTREAGNNPRTSREAVVPRLMLPSVLTNNFPPNDEYTLGNPRGIGDSPRVNTNRPSSRAKTPTSPSTPKSHRRGQRTYTRPGRNPVLPKFDLQDGPKANDDGTRGVVARSSSTPLQPTPPSEARPSTAMHAQNNALTLEAYEPHEARPRTTDATSRPRPGFATSPTVSHPVTPEVRRRSELGQAEPAPLSATPEAAKRSELGTPRNTTAEGNCNGSTQRPAQKKWETKQQMRTDLRLAVAADVQQYLANSPAILQQLRAPHVIKQSTINELAAPRRHMGEEGRYTERGDPDSTEDILYSMSTAASKQEQSSARAHLVGKRQDKNRQVVHAWRASKDKEMAAQKRENRQNEGRDKRYTVQLNRWIAENASAKLHEHTSKRKEQILLGEAVHNRKCTGFAISADLRVL</sequence>
<evidence type="ECO:0000313" key="2">
    <source>
        <dbReference type="EMBL" id="KAK3279967.1"/>
    </source>
</evidence>
<gene>
    <name evidence="2" type="ORF">CYMTET_12171</name>
</gene>
<comment type="caution">
    <text evidence="2">The sequence shown here is derived from an EMBL/GenBank/DDBJ whole genome shotgun (WGS) entry which is preliminary data.</text>
</comment>
<organism evidence="2 3">
    <name type="scientific">Cymbomonas tetramitiformis</name>
    <dbReference type="NCBI Taxonomy" id="36881"/>
    <lineage>
        <taxon>Eukaryota</taxon>
        <taxon>Viridiplantae</taxon>
        <taxon>Chlorophyta</taxon>
        <taxon>Pyramimonadophyceae</taxon>
        <taxon>Pyramimonadales</taxon>
        <taxon>Pyramimonadaceae</taxon>
        <taxon>Cymbomonas</taxon>
    </lineage>
</organism>
<keyword evidence="3" id="KW-1185">Reference proteome</keyword>
<feature type="compositionally biased region" description="Basic and acidic residues" evidence="1">
    <location>
        <begin position="142"/>
        <end position="154"/>
    </location>
</feature>
<evidence type="ECO:0000313" key="3">
    <source>
        <dbReference type="Proteomes" id="UP001190700"/>
    </source>
</evidence>
<proteinExistence type="predicted"/>
<dbReference type="Proteomes" id="UP001190700">
    <property type="component" value="Unassembled WGS sequence"/>
</dbReference>
<feature type="compositionally biased region" description="Polar residues" evidence="1">
    <location>
        <begin position="100"/>
        <end position="119"/>
    </location>
</feature>